<accession>A0A1I2RVC2</accession>
<proteinExistence type="predicted"/>
<dbReference type="Gene3D" id="3.30.300.30">
    <property type="match status" value="1"/>
</dbReference>
<evidence type="ECO:0000256" key="1">
    <source>
        <dbReference type="ARBA" id="ARBA00024484"/>
    </source>
</evidence>
<sequence length="550" mass="60728">MRTKRLNKATRYTDFREMIYASAKKFRKKTAFQIKIGSGSYRYVSYSQFKEGYRTVGTHFLDLGLHGKRIAVIGKNSYAWVLHYTCAATVGVAVPIDRELLPEDMHHFIVSADCAAICADKEILEQLRPLISSQRLLLPLQDTLAPIPADDTRIDTVPIAEDEISVLIFTSGTSGNPKGVCLSQKNICANIYSTSQIVKITSRDKTLSILPLCHTYECTLDCLLLLSRGACIAYADSLNAIRRNILEYRPTILVVVPALLQLLDKRIQAAIVKNSPAKYQTKLKSSSISTALRELPALVRIAIRRKVKKSLGGKIHTCIVGGADLSSAVVEDFLAFGIRALQGYGLTETAPLLAGNNDFYFNAKSTGVAVPGVELMIDSPNESGVGEILAKGDNIMLGYYNDPVATAKTFCNGYFRTGDLGYIDGDGALYIKGRMKNVIVTANGKNIYPEELEARLLEKETISEALILTGNDRNGSVCVKAKIFPNLDCLTEIIGHLPAKEEIQATIKSMIDDVNNKMPNYKHIRVFEVLEKEFEKTTTRKIRRCGINLV</sequence>
<reference evidence="4" key="1">
    <citation type="submission" date="2016-10" db="EMBL/GenBank/DDBJ databases">
        <authorList>
            <person name="Varghese N."/>
            <person name="Submissions S."/>
        </authorList>
    </citation>
    <scope>NUCLEOTIDE SEQUENCE [LARGE SCALE GENOMIC DNA]</scope>
    <source>
        <strain evidence="4">ATCC 700379</strain>
    </source>
</reference>
<dbReference type="InterPro" id="IPR045851">
    <property type="entry name" value="AMP-bd_C_sf"/>
</dbReference>
<evidence type="ECO:0000259" key="2">
    <source>
        <dbReference type="Pfam" id="PF00501"/>
    </source>
</evidence>
<dbReference type="GO" id="GO:0004467">
    <property type="term" value="F:long-chain fatty acid-CoA ligase activity"/>
    <property type="evidence" value="ECO:0007669"/>
    <property type="project" value="UniProtKB-EC"/>
</dbReference>
<dbReference type="Proteomes" id="UP000198752">
    <property type="component" value="Unassembled WGS sequence"/>
</dbReference>
<dbReference type="GO" id="GO:0016020">
    <property type="term" value="C:membrane"/>
    <property type="evidence" value="ECO:0007669"/>
    <property type="project" value="TreeGrafter"/>
</dbReference>
<protein>
    <submittedName>
        <fullName evidence="3">Long-chain acyl-CoA synthetase</fullName>
    </submittedName>
</protein>
<name>A0A1I2RVC2_9BACL</name>
<dbReference type="SUPFAM" id="SSF56801">
    <property type="entry name" value="Acetyl-CoA synthetase-like"/>
    <property type="match status" value="1"/>
</dbReference>
<evidence type="ECO:0000313" key="3">
    <source>
        <dbReference type="EMBL" id="SFG44574.1"/>
    </source>
</evidence>
<keyword evidence="4" id="KW-1185">Reference proteome</keyword>
<feature type="domain" description="AMP-dependent synthetase/ligase" evidence="2">
    <location>
        <begin position="21"/>
        <end position="400"/>
    </location>
</feature>
<dbReference type="AlphaFoldDB" id="A0A1I2RVC2"/>
<dbReference type="STRING" id="269670.SAMN02982927_01757"/>
<dbReference type="InterPro" id="IPR042099">
    <property type="entry name" value="ANL_N_sf"/>
</dbReference>
<dbReference type="InterPro" id="IPR000873">
    <property type="entry name" value="AMP-dep_synth/lig_dom"/>
</dbReference>
<gene>
    <name evidence="3" type="ORF">SAMN02982927_01757</name>
</gene>
<comment type="catalytic activity">
    <reaction evidence="1">
        <text>a long-chain fatty acid + ATP + CoA = a long-chain fatty acyl-CoA + AMP + diphosphate</text>
        <dbReference type="Rhea" id="RHEA:15421"/>
        <dbReference type="ChEBI" id="CHEBI:30616"/>
        <dbReference type="ChEBI" id="CHEBI:33019"/>
        <dbReference type="ChEBI" id="CHEBI:57287"/>
        <dbReference type="ChEBI" id="CHEBI:57560"/>
        <dbReference type="ChEBI" id="CHEBI:83139"/>
        <dbReference type="ChEBI" id="CHEBI:456215"/>
        <dbReference type="EC" id="6.2.1.3"/>
    </reaction>
    <physiologicalReaction direction="left-to-right" evidence="1">
        <dbReference type="Rhea" id="RHEA:15422"/>
    </physiologicalReaction>
</comment>
<dbReference type="OrthoDB" id="9765680at2"/>
<dbReference type="Gene3D" id="3.40.50.12780">
    <property type="entry name" value="N-terminal domain of ligase-like"/>
    <property type="match status" value="1"/>
</dbReference>
<dbReference type="Pfam" id="PF00501">
    <property type="entry name" value="AMP-binding"/>
    <property type="match status" value="1"/>
</dbReference>
<dbReference type="InterPro" id="IPR020845">
    <property type="entry name" value="AMP-binding_CS"/>
</dbReference>
<dbReference type="EMBL" id="FOOY01000010">
    <property type="protein sequence ID" value="SFG44574.1"/>
    <property type="molecule type" value="Genomic_DNA"/>
</dbReference>
<evidence type="ECO:0000313" key="4">
    <source>
        <dbReference type="Proteomes" id="UP000198752"/>
    </source>
</evidence>
<dbReference type="PANTHER" id="PTHR43272:SF52">
    <property type="entry name" value="AMP-DEPENDENT SYNTHETASE_LIGASE DOMAIN-CONTAINING PROTEIN"/>
    <property type="match status" value="1"/>
</dbReference>
<organism evidence="3 4">
    <name type="scientific">Sporolactobacillus nakayamae</name>
    <dbReference type="NCBI Taxonomy" id="269670"/>
    <lineage>
        <taxon>Bacteria</taxon>
        <taxon>Bacillati</taxon>
        <taxon>Bacillota</taxon>
        <taxon>Bacilli</taxon>
        <taxon>Bacillales</taxon>
        <taxon>Sporolactobacillaceae</taxon>
        <taxon>Sporolactobacillus</taxon>
    </lineage>
</organism>
<dbReference type="PROSITE" id="PS00455">
    <property type="entry name" value="AMP_BINDING"/>
    <property type="match status" value="1"/>
</dbReference>
<dbReference type="PANTHER" id="PTHR43272">
    <property type="entry name" value="LONG-CHAIN-FATTY-ACID--COA LIGASE"/>
    <property type="match status" value="1"/>
</dbReference>
<dbReference type="Pfam" id="PF23562">
    <property type="entry name" value="AMP-binding_C_3"/>
    <property type="match status" value="1"/>
</dbReference>